<dbReference type="Proteomes" id="UP000276215">
    <property type="component" value="Unassembled WGS sequence"/>
</dbReference>
<evidence type="ECO:0000313" key="3">
    <source>
        <dbReference type="Proteomes" id="UP000276215"/>
    </source>
</evidence>
<organism evidence="2 3">
    <name type="scientific">Choiromyces venosus 120613-1</name>
    <dbReference type="NCBI Taxonomy" id="1336337"/>
    <lineage>
        <taxon>Eukaryota</taxon>
        <taxon>Fungi</taxon>
        <taxon>Dikarya</taxon>
        <taxon>Ascomycota</taxon>
        <taxon>Pezizomycotina</taxon>
        <taxon>Pezizomycetes</taxon>
        <taxon>Pezizales</taxon>
        <taxon>Tuberaceae</taxon>
        <taxon>Choiromyces</taxon>
    </lineage>
</organism>
<gene>
    <name evidence="2" type="ORF">L873DRAFT_593743</name>
</gene>
<keyword evidence="3" id="KW-1185">Reference proteome</keyword>
<sequence>MNMAAGALGVAHVGRVTLTVTDLRLVDDVMNVMAGKPDGETREEQRHHIAVAGDGAATTADDNDDDNDDNEPGPAVRRDHLHSSGLTCHTGAANNPDAGGPGDNSANIASNDDDFYTPLLVTALVESSLVPVLADLLLSLLAVGELGKARLQSLGLCLVEPGGLVLPLLRFLGARVVM</sequence>
<feature type="compositionally biased region" description="Low complexity" evidence="1">
    <location>
        <begin position="91"/>
        <end position="106"/>
    </location>
</feature>
<protein>
    <submittedName>
        <fullName evidence="2">Uncharacterized protein</fullName>
    </submittedName>
</protein>
<dbReference type="AlphaFoldDB" id="A0A3N4IU73"/>
<name>A0A3N4IU73_9PEZI</name>
<proteinExistence type="predicted"/>
<evidence type="ECO:0000313" key="2">
    <source>
        <dbReference type="EMBL" id="RPA89733.1"/>
    </source>
</evidence>
<reference evidence="2 3" key="1">
    <citation type="journal article" date="2018" name="Nat. Ecol. Evol.">
        <title>Pezizomycetes genomes reveal the molecular basis of ectomycorrhizal truffle lifestyle.</title>
        <authorList>
            <person name="Murat C."/>
            <person name="Payen T."/>
            <person name="Noel B."/>
            <person name="Kuo A."/>
            <person name="Morin E."/>
            <person name="Chen J."/>
            <person name="Kohler A."/>
            <person name="Krizsan K."/>
            <person name="Balestrini R."/>
            <person name="Da Silva C."/>
            <person name="Montanini B."/>
            <person name="Hainaut M."/>
            <person name="Levati E."/>
            <person name="Barry K.W."/>
            <person name="Belfiori B."/>
            <person name="Cichocki N."/>
            <person name="Clum A."/>
            <person name="Dockter R.B."/>
            <person name="Fauchery L."/>
            <person name="Guy J."/>
            <person name="Iotti M."/>
            <person name="Le Tacon F."/>
            <person name="Lindquist E.A."/>
            <person name="Lipzen A."/>
            <person name="Malagnac F."/>
            <person name="Mello A."/>
            <person name="Molinier V."/>
            <person name="Miyauchi S."/>
            <person name="Poulain J."/>
            <person name="Riccioni C."/>
            <person name="Rubini A."/>
            <person name="Sitrit Y."/>
            <person name="Splivallo R."/>
            <person name="Traeger S."/>
            <person name="Wang M."/>
            <person name="Zifcakova L."/>
            <person name="Wipf D."/>
            <person name="Zambonelli A."/>
            <person name="Paolocci F."/>
            <person name="Nowrousian M."/>
            <person name="Ottonello S."/>
            <person name="Baldrian P."/>
            <person name="Spatafora J.W."/>
            <person name="Henrissat B."/>
            <person name="Nagy L.G."/>
            <person name="Aury J.M."/>
            <person name="Wincker P."/>
            <person name="Grigoriev I.V."/>
            <person name="Bonfante P."/>
            <person name="Martin F.M."/>
        </authorList>
    </citation>
    <scope>NUCLEOTIDE SEQUENCE [LARGE SCALE GENOMIC DNA]</scope>
    <source>
        <strain evidence="2 3">120613-1</strain>
    </source>
</reference>
<accession>A0A3N4IU73</accession>
<feature type="compositionally biased region" description="Acidic residues" evidence="1">
    <location>
        <begin position="61"/>
        <end position="71"/>
    </location>
</feature>
<dbReference type="EMBL" id="ML120559">
    <property type="protein sequence ID" value="RPA89733.1"/>
    <property type="molecule type" value="Genomic_DNA"/>
</dbReference>
<evidence type="ECO:0000256" key="1">
    <source>
        <dbReference type="SAM" id="MobiDB-lite"/>
    </source>
</evidence>
<feature type="region of interest" description="Disordered" evidence="1">
    <location>
        <begin position="52"/>
        <end position="106"/>
    </location>
</feature>